<evidence type="ECO:0000256" key="6">
    <source>
        <dbReference type="ARBA" id="ARBA00022670"/>
    </source>
</evidence>
<dbReference type="Gene3D" id="3.40.630.10">
    <property type="entry name" value="Zn peptidases"/>
    <property type="match status" value="1"/>
</dbReference>
<dbReference type="PRINTS" id="PR00932">
    <property type="entry name" value="AMINO1PTASE"/>
</dbReference>
<dbReference type="FunFam" id="2.30.250.10:FF:000001">
    <property type="entry name" value="Aspartyl aminopeptidase 1"/>
    <property type="match status" value="1"/>
</dbReference>
<dbReference type="SUPFAM" id="SSF53187">
    <property type="entry name" value="Zn-dependent exopeptidases"/>
    <property type="match status" value="1"/>
</dbReference>
<evidence type="ECO:0000256" key="4">
    <source>
        <dbReference type="ARBA" id="ARBA00011965"/>
    </source>
</evidence>
<keyword evidence="14" id="KW-1185">Reference proteome</keyword>
<reference evidence="13 14" key="1">
    <citation type="journal article" date="2024" name="Nat. Commun.">
        <title>Phylogenomics reveals the evolutionary origins of lichenization in chlorophyte algae.</title>
        <authorList>
            <person name="Puginier C."/>
            <person name="Libourel C."/>
            <person name="Otte J."/>
            <person name="Skaloud P."/>
            <person name="Haon M."/>
            <person name="Grisel S."/>
            <person name="Petersen M."/>
            <person name="Berrin J.G."/>
            <person name="Delaux P.M."/>
            <person name="Dal Grande F."/>
            <person name="Keller J."/>
        </authorList>
    </citation>
    <scope>NUCLEOTIDE SEQUENCE [LARGE SCALE GENOMIC DNA]</scope>
    <source>
        <strain evidence="13 14">SAG 245.80</strain>
    </source>
</reference>
<dbReference type="GO" id="GO:0008237">
    <property type="term" value="F:metallopeptidase activity"/>
    <property type="evidence" value="ECO:0007669"/>
    <property type="project" value="UniProtKB-KW"/>
</dbReference>
<protein>
    <recommendedName>
        <fullName evidence="4">aspartyl aminopeptidase</fullName>
        <ecNumber evidence="4">3.4.11.21</ecNumber>
    </recommendedName>
</protein>
<dbReference type="EC" id="3.4.11.21" evidence="4"/>
<dbReference type="GO" id="GO:0005737">
    <property type="term" value="C:cytoplasm"/>
    <property type="evidence" value="ECO:0007669"/>
    <property type="project" value="UniProtKB-ARBA"/>
</dbReference>
<dbReference type="PANTHER" id="PTHR28570:SF3">
    <property type="entry name" value="ASPARTYL AMINOPEPTIDASE"/>
    <property type="match status" value="1"/>
</dbReference>
<dbReference type="GO" id="GO:0008270">
    <property type="term" value="F:zinc ion binding"/>
    <property type="evidence" value="ECO:0007669"/>
    <property type="project" value="InterPro"/>
</dbReference>
<dbReference type="NCBIfam" id="NF002759">
    <property type="entry name" value="PRK02813.1"/>
    <property type="match status" value="1"/>
</dbReference>
<dbReference type="SUPFAM" id="SSF101821">
    <property type="entry name" value="Aminopeptidase/glucanase lid domain"/>
    <property type="match status" value="1"/>
</dbReference>
<accession>A0AAW1R3R2</accession>
<dbReference type="InterPro" id="IPR001948">
    <property type="entry name" value="Peptidase_M18"/>
</dbReference>
<evidence type="ECO:0000256" key="10">
    <source>
        <dbReference type="ARBA" id="ARBA00023049"/>
    </source>
</evidence>
<keyword evidence="8 11" id="KW-0378">Hydrolase</keyword>
<keyword evidence="6 11" id="KW-0645">Protease</keyword>
<comment type="caution">
    <text evidence="13">The sequence shown here is derived from an EMBL/GenBank/DDBJ whole genome shotgun (WGS) entry which is preliminary data.</text>
</comment>
<evidence type="ECO:0000256" key="1">
    <source>
        <dbReference type="ARBA" id="ARBA00001335"/>
    </source>
</evidence>
<evidence type="ECO:0000256" key="12">
    <source>
        <dbReference type="SAM" id="MobiDB-lite"/>
    </source>
</evidence>
<evidence type="ECO:0000256" key="8">
    <source>
        <dbReference type="ARBA" id="ARBA00022801"/>
    </source>
</evidence>
<evidence type="ECO:0000256" key="3">
    <source>
        <dbReference type="ARBA" id="ARBA00008290"/>
    </source>
</evidence>
<dbReference type="InterPro" id="IPR023358">
    <property type="entry name" value="Peptidase_M18_dom2"/>
</dbReference>
<evidence type="ECO:0000313" key="13">
    <source>
        <dbReference type="EMBL" id="KAK9828438.1"/>
    </source>
</evidence>
<comment type="similarity">
    <text evidence="3 11">Belongs to the peptidase M18 family.</text>
</comment>
<dbReference type="PANTHER" id="PTHR28570">
    <property type="entry name" value="ASPARTYL AMINOPEPTIDASE"/>
    <property type="match status" value="1"/>
</dbReference>
<dbReference type="Gene3D" id="2.30.250.10">
    <property type="entry name" value="Aminopeptidase i, Domain 2"/>
    <property type="match status" value="1"/>
</dbReference>
<evidence type="ECO:0000256" key="7">
    <source>
        <dbReference type="ARBA" id="ARBA00022723"/>
    </source>
</evidence>
<name>A0AAW1R3R2_9CHLO</name>
<dbReference type="GO" id="GO:0004177">
    <property type="term" value="F:aminopeptidase activity"/>
    <property type="evidence" value="ECO:0007669"/>
    <property type="project" value="UniProtKB-KW"/>
</dbReference>
<comment type="cofactor">
    <cofactor evidence="2">
        <name>Zn(2+)</name>
        <dbReference type="ChEBI" id="CHEBI:29105"/>
    </cofactor>
</comment>
<keyword evidence="10 11" id="KW-0482">Metalloprotease</keyword>
<evidence type="ECO:0000256" key="5">
    <source>
        <dbReference type="ARBA" id="ARBA00022438"/>
    </source>
</evidence>
<proteinExistence type="inferred from homology"/>
<comment type="catalytic activity">
    <reaction evidence="1">
        <text>Release of an N-terminal aspartate or glutamate from a peptide, with a preference for aspartate.</text>
        <dbReference type="EC" id="3.4.11.21"/>
    </reaction>
</comment>
<dbReference type="Proteomes" id="UP001445335">
    <property type="component" value="Unassembled WGS sequence"/>
</dbReference>
<dbReference type="AlphaFoldDB" id="A0AAW1R3R2"/>
<dbReference type="EMBL" id="JALJOU010000051">
    <property type="protein sequence ID" value="KAK9828438.1"/>
    <property type="molecule type" value="Genomic_DNA"/>
</dbReference>
<dbReference type="CDD" id="cd05658">
    <property type="entry name" value="M18_DAP"/>
    <property type="match status" value="1"/>
</dbReference>
<evidence type="ECO:0000256" key="2">
    <source>
        <dbReference type="ARBA" id="ARBA00001947"/>
    </source>
</evidence>
<dbReference type="GO" id="GO:0006508">
    <property type="term" value="P:proteolysis"/>
    <property type="evidence" value="ECO:0007669"/>
    <property type="project" value="UniProtKB-KW"/>
</dbReference>
<organism evidence="13 14">
    <name type="scientific">Elliptochloris bilobata</name>
    <dbReference type="NCBI Taxonomy" id="381761"/>
    <lineage>
        <taxon>Eukaryota</taxon>
        <taxon>Viridiplantae</taxon>
        <taxon>Chlorophyta</taxon>
        <taxon>core chlorophytes</taxon>
        <taxon>Trebouxiophyceae</taxon>
        <taxon>Trebouxiophyceae incertae sedis</taxon>
        <taxon>Elliptochloris clade</taxon>
        <taxon>Elliptochloris</taxon>
    </lineage>
</organism>
<evidence type="ECO:0000313" key="14">
    <source>
        <dbReference type="Proteomes" id="UP001445335"/>
    </source>
</evidence>
<feature type="region of interest" description="Disordered" evidence="12">
    <location>
        <begin position="195"/>
        <end position="221"/>
    </location>
</feature>
<sequence>MLEFINASWSPFHAVDEASKRLVAAGYKKLSERAEWDLRPGGRYFFTRNASTIVAFAVGMAYRPGNGFHMLGAHTDSPCLKLKPVSKGAKSGFQMLNVETYGGGLWHTWFDRDLSVAGRVLLREGDRLVHRLVRVEKPILRIPMLAIHLNRDIGEKGFNPNRQTHLAPILATAVKAAANRAPAAAKGAVAAALTAQGPEQEGAEQRNGDASDIGAGGKEASGPRHHTALLAALAAELRCNPDAIVDLELNVCDTQPGTIGGVEDEFVFVGRLDNLAMSFCSLQALIDASGDAALEHEAAVKAVALFDHEECGSASAQGAGGPVMRDTIHRVAGALSEGRPDAVVRAIQSSFLVSADMAHALHPNYADRHEPDHRPAFGGGLVLKHNANQRYATNAVSATLFREVARRRGIPTQEFCVRSDMACGSTIGPILASGLGCRTVDVGAPQLAMHSIREMCAVDDVAHAYNHFRAFFSDFSALDACVDVDALPPPDLRGTMEDTPCDHTVH</sequence>
<keyword evidence="7 11" id="KW-0479">Metal-binding</keyword>
<evidence type="ECO:0000256" key="11">
    <source>
        <dbReference type="RuleBase" id="RU004386"/>
    </source>
</evidence>
<keyword evidence="5 11" id="KW-0031">Aminopeptidase</keyword>
<dbReference type="Pfam" id="PF02127">
    <property type="entry name" value="Peptidase_M18"/>
    <property type="match status" value="1"/>
</dbReference>
<gene>
    <name evidence="13" type="ORF">WJX81_008592</name>
</gene>
<evidence type="ECO:0000256" key="9">
    <source>
        <dbReference type="ARBA" id="ARBA00022833"/>
    </source>
</evidence>
<keyword evidence="9 11" id="KW-0862">Zinc</keyword>